<dbReference type="EMBL" id="MVHG01000014">
    <property type="protein sequence ID" value="ORA17367.1"/>
    <property type="molecule type" value="Genomic_DNA"/>
</dbReference>
<evidence type="ECO:0000313" key="1">
    <source>
        <dbReference type="EMBL" id="ORA17367.1"/>
    </source>
</evidence>
<reference evidence="1 2" key="1">
    <citation type="submission" date="2016-12" db="EMBL/GenBank/DDBJ databases">
        <title>The new phylogeny of genus Mycobacterium.</title>
        <authorList>
            <person name="Tortoli E."/>
            <person name="Trovato A."/>
            <person name="Cirillo D.M."/>
        </authorList>
    </citation>
    <scope>NUCLEOTIDE SEQUENCE [LARGE SCALE GENOMIC DNA]</scope>
    <source>
        <strain evidence="1 2">DSM 45069</strain>
    </source>
</reference>
<sequence length="70" mass="7587">MYIEETIAKSDLEQLVAAATNYIGNGLYLLRVMGEKGTSVNFVLDAVAFHHLDTMIDNAIVEGLGDLDAD</sequence>
<name>A0A1W9ZKB4_MYCAI</name>
<dbReference type="Proteomes" id="UP000192707">
    <property type="component" value="Unassembled WGS sequence"/>
</dbReference>
<protein>
    <submittedName>
        <fullName evidence="1">Uncharacterized protein</fullName>
    </submittedName>
</protein>
<evidence type="ECO:0000313" key="2">
    <source>
        <dbReference type="Proteomes" id="UP000192707"/>
    </source>
</evidence>
<keyword evidence="2" id="KW-1185">Reference proteome</keyword>
<comment type="caution">
    <text evidence="1">The sequence shown here is derived from an EMBL/GenBank/DDBJ whole genome shotgun (WGS) entry which is preliminary data.</text>
</comment>
<dbReference type="RefSeq" id="WP_083064130.1">
    <property type="nucleotide sequence ID" value="NZ_MVHG01000014.1"/>
</dbReference>
<gene>
    <name evidence="1" type="ORF">BST14_08830</name>
</gene>
<organism evidence="1 2">
    <name type="scientific">Mycobacterium arosiense ATCC BAA-1401 = DSM 45069</name>
    <dbReference type="NCBI Taxonomy" id="1265311"/>
    <lineage>
        <taxon>Bacteria</taxon>
        <taxon>Bacillati</taxon>
        <taxon>Actinomycetota</taxon>
        <taxon>Actinomycetes</taxon>
        <taxon>Mycobacteriales</taxon>
        <taxon>Mycobacteriaceae</taxon>
        <taxon>Mycobacterium</taxon>
        <taxon>Mycobacterium avium complex (MAC)</taxon>
    </lineage>
</organism>
<proteinExistence type="predicted"/>
<accession>A0A1W9ZKB4</accession>
<dbReference type="AlphaFoldDB" id="A0A1W9ZKB4"/>